<keyword evidence="7" id="KW-0812">Transmembrane</keyword>
<dbReference type="RefSeq" id="WP_244997512.1">
    <property type="nucleotide sequence ID" value="NZ_CP021056.1"/>
</dbReference>
<dbReference type="PANTHER" id="PTHR43065">
    <property type="entry name" value="SENSOR HISTIDINE KINASE"/>
    <property type="match status" value="1"/>
</dbReference>
<keyword evidence="6" id="KW-0175">Coiled coil</keyword>
<evidence type="ECO:0000256" key="6">
    <source>
        <dbReference type="SAM" id="Coils"/>
    </source>
</evidence>
<accession>A0A975Y5T9</accession>
<comment type="catalytic activity">
    <reaction evidence="1">
        <text>ATP + protein L-histidine = ADP + protein N-phospho-L-histidine.</text>
        <dbReference type="EC" id="2.7.13.3"/>
    </reaction>
</comment>
<dbReference type="InterPro" id="IPR036890">
    <property type="entry name" value="HATPase_C_sf"/>
</dbReference>
<evidence type="ECO:0000256" key="4">
    <source>
        <dbReference type="ARBA" id="ARBA00022777"/>
    </source>
</evidence>
<proteinExistence type="predicted"/>
<keyword evidence="4 9" id="KW-0808">Transferase</keyword>
<feature type="transmembrane region" description="Helical" evidence="7">
    <location>
        <begin position="158"/>
        <end position="183"/>
    </location>
</feature>
<dbReference type="SMART" id="SM00387">
    <property type="entry name" value="HATPase_c"/>
    <property type="match status" value="1"/>
</dbReference>
<sequence length="515" mass="58790">MLFVPQAWTAWQASRNFNSIIDNEVRLKTLSSNITYLDEVLTMSARMNAATGNSFWELRYKLFEPQLDAAIKESIQLAPQAYTGEDAKKTDAANQRLVEMEYKSFQLVTKGDKKAAQALLSSREYELEKKKYAAGVAERNQVIALQINKKITEYRHQLWWSIFVSITSVMMLIPAWFAVLRILEKYLQERKKAQTALEKINQSLEVRIEERTQELKNKNNQLQQTLDELQATQLQLIQTEKMSSLGQMLAGIAHEINNPVNFIYGNLTYAQEYAQDLLKLVSLYQENYPHPADVIQAEIDAIELDFLYQDFTQLLQSMVVGTERIQTIVNSLRNFSRIDSSFTTAVDIHEGIDSTLMILYHRLKPTDKRPEIKVIKEYGALPLVECYPSQLNQVFMNLLANAIDALEERHAALANQNQQYDGSYIRITTELSDENFVKIMISDNASGIPEEIASKLFDPFFTTKPVGKGTGLGLSITYQIIVEKHHGRLSFQSTPEQGTEFSIEIPVTQTAENMN</sequence>
<keyword evidence="3" id="KW-0597">Phosphoprotein</keyword>
<keyword evidence="5" id="KW-0902">Two-component regulatory system</keyword>
<organism evidence="9 10">
    <name type="scientific">Richelia sinica FACHB-800</name>
    <dbReference type="NCBI Taxonomy" id="1357546"/>
    <lineage>
        <taxon>Bacteria</taxon>
        <taxon>Bacillati</taxon>
        <taxon>Cyanobacteriota</taxon>
        <taxon>Cyanophyceae</taxon>
        <taxon>Nostocales</taxon>
        <taxon>Nostocaceae</taxon>
        <taxon>Richelia</taxon>
    </lineage>
</organism>
<dbReference type="Proteomes" id="UP000683511">
    <property type="component" value="Chromosome"/>
</dbReference>
<dbReference type="Pfam" id="PF02518">
    <property type="entry name" value="HATPase_c"/>
    <property type="match status" value="1"/>
</dbReference>
<dbReference type="KEGG" id="rsin:B6N60_03290"/>
<evidence type="ECO:0000256" key="5">
    <source>
        <dbReference type="ARBA" id="ARBA00023012"/>
    </source>
</evidence>
<dbReference type="CDD" id="cd00082">
    <property type="entry name" value="HisKA"/>
    <property type="match status" value="1"/>
</dbReference>
<evidence type="ECO:0000313" key="9">
    <source>
        <dbReference type="EMBL" id="QXE24585.1"/>
    </source>
</evidence>
<keyword evidence="10" id="KW-1185">Reference proteome</keyword>
<keyword evidence="4 9" id="KW-0418">Kinase</keyword>
<evidence type="ECO:0000256" key="1">
    <source>
        <dbReference type="ARBA" id="ARBA00000085"/>
    </source>
</evidence>
<dbReference type="InterPro" id="IPR005467">
    <property type="entry name" value="His_kinase_dom"/>
</dbReference>
<dbReference type="EMBL" id="CP021056">
    <property type="protein sequence ID" value="QXE24585.1"/>
    <property type="molecule type" value="Genomic_DNA"/>
</dbReference>
<dbReference type="SUPFAM" id="SSF55874">
    <property type="entry name" value="ATPase domain of HSP90 chaperone/DNA topoisomerase II/histidine kinase"/>
    <property type="match status" value="1"/>
</dbReference>
<evidence type="ECO:0000259" key="8">
    <source>
        <dbReference type="PROSITE" id="PS50109"/>
    </source>
</evidence>
<evidence type="ECO:0000256" key="7">
    <source>
        <dbReference type="SAM" id="Phobius"/>
    </source>
</evidence>
<dbReference type="Gene3D" id="3.30.565.10">
    <property type="entry name" value="Histidine kinase-like ATPase, C-terminal domain"/>
    <property type="match status" value="1"/>
</dbReference>
<name>A0A975Y5T9_9NOST</name>
<dbReference type="InterPro" id="IPR004358">
    <property type="entry name" value="Sig_transdc_His_kin-like_C"/>
</dbReference>
<dbReference type="AlphaFoldDB" id="A0A975Y5T9"/>
<keyword evidence="7" id="KW-1133">Transmembrane helix</keyword>
<evidence type="ECO:0000256" key="3">
    <source>
        <dbReference type="ARBA" id="ARBA00022553"/>
    </source>
</evidence>
<dbReference type="SUPFAM" id="SSF47384">
    <property type="entry name" value="Homodimeric domain of signal transducing histidine kinase"/>
    <property type="match status" value="1"/>
</dbReference>
<feature type="coiled-coil region" evidence="6">
    <location>
        <begin position="183"/>
        <end position="242"/>
    </location>
</feature>
<dbReference type="InterPro" id="IPR036097">
    <property type="entry name" value="HisK_dim/P_sf"/>
</dbReference>
<dbReference type="InterPro" id="IPR003594">
    <property type="entry name" value="HATPase_dom"/>
</dbReference>
<dbReference type="PROSITE" id="PS50109">
    <property type="entry name" value="HIS_KIN"/>
    <property type="match status" value="1"/>
</dbReference>
<evidence type="ECO:0000313" key="10">
    <source>
        <dbReference type="Proteomes" id="UP000683511"/>
    </source>
</evidence>
<gene>
    <name evidence="9" type="ORF">B6N60_03290</name>
</gene>
<dbReference type="InterPro" id="IPR003661">
    <property type="entry name" value="HisK_dim/P_dom"/>
</dbReference>
<dbReference type="Gene3D" id="1.10.287.130">
    <property type="match status" value="1"/>
</dbReference>
<dbReference type="EC" id="2.7.13.3" evidence="2"/>
<dbReference type="SMART" id="SM00388">
    <property type="entry name" value="HisKA"/>
    <property type="match status" value="1"/>
</dbReference>
<keyword evidence="7" id="KW-0472">Membrane</keyword>
<protein>
    <recommendedName>
        <fullName evidence="2">histidine kinase</fullName>
        <ecNumber evidence="2">2.7.13.3</ecNumber>
    </recommendedName>
</protein>
<dbReference type="GO" id="GO:0000155">
    <property type="term" value="F:phosphorelay sensor kinase activity"/>
    <property type="evidence" value="ECO:0007669"/>
    <property type="project" value="InterPro"/>
</dbReference>
<feature type="coiled-coil region" evidence="6">
    <location>
        <begin position="396"/>
        <end position="423"/>
    </location>
</feature>
<feature type="domain" description="Histidine kinase" evidence="8">
    <location>
        <begin position="251"/>
        <end position="509"/>
    </location>
</feature>
<evidence type="ECO:0000256" key="2">
    <source>
        <dbReference type="ARBA" id="ARBA00012438"/>
    </source>
</evidence>
<dbReference type="Pfam" id="PF00512">
    <property type="entry name" value="HisKA"/>
    <property type="match status" value="1"/>
</dbReference>
<dbReference type="PANTHER" id="PTHR43065:SF50">
    <property type="entry name" value="HISTIDINE KINASE"/>
    <property type="match status" value="1"/>
</dbReference>
<dbReference type="PRINTS" id="PR00344">
    <property type="entry name" value="BCTRLSENSOR"/>
</dbReference>
<reference evidence="9" key="1">
    <citation type="submission" date="2017-04" db="EMBL/GenBank/DDBJ databases">
        <title>Genome deletions in a multicellular cyanobacterial endosymbiont for morphological adaptation in marine diatoms.</title>
        <authorList>
            <person name="Wang Y."/>
            <person name="Gao H."/>
            <person name="Li R."/>
            <person name="Xu X."/>
        </authorList>
    </citation>
    <scope>NUCLEOTIDE SEQUENCE</scope>
    <source>
        <strain evidence="9">FACHB 800</strain>
    </source>
</reference>